<evidence type="ECO:0000313" key="1">
    <source>
        <dbReference type="EMBL" id="KYZ76447.1"/>
    </source>
</evidence>
<protein>
    <recommendedName>
        <fullName evidence="3">Type II secretion system protein GspC N-terminal domain-containing protein</fullName>
    </recommendedName>
</protein>
<accession>A0A154BR53</accession>
<name>A0A154BR53_ANASB</name>
<gene>
    <name evidence="1" type="ORF">AXX12_08420</name>
</gene>
<evidence type="ECO:0008006" key="3">
    <source>
        <dbReference type="Google" id="ProtNLM"/>
    </source>
</evidence>
<dbReference type="EMBL" id="LSGP01000017">
    <property type="protein sequence ID" value="KYZ76447.1"/>
    <property type="molecule type" value="Genomic_DNA"/>
</dbReference>
<dbReference type="STRING" id="1794912.AXX12_08420"/>
<evidence type="ECO:0000313" key="2">
    <source>
        <dbReference type="Proteomes" id="UP000076268"/>
    </source>
</evidence>
<organism evidence="1 2">
    <name type="scientific">Anaerosporomusa subterranea</name>
    <dbReference type="NCBI Taxonomy" id="1794912"/>
    <lineage>
        <taxon>Bacteria</taxon>
        <taxon>Bacillati</taxon>
        <taxon>Bacillota</taxon>
        <taxon>Negativicutes</taxon>
        <taxon>Acetonemataceae</taxon>
        <taxon>Anaerosporomusa</taxon>
    </lineage>
</organism>
<reference evidence="1 2" key="1">
    <citation type="submission" date="2016-02" db="EMBL/GenBank/DDBJ databases">
        <title>Anaerosporomusa subterraneum gen. nov., sp. nov., a spore-forming obligate anaerobe isolated from saprolite.</title>
        <authorList>
            <person name="Choi J.K."/>
            <person name="Shah M."/>
            <person name="Yee N."/>
        </authorList>
    </citation>
    <scope>NUCLEOTIDE SEQUENCE [LARGE SCALE GENOMIC DNA]</scope>
    <source>
        <strain evidence="1 2">RU4</strain>
    </source>
</reference>
<proteinExistence type="predicted"/>
<dbReference type="Proteomes" id="UP000076268">
    <property type="component" value="Unassembled WGS sequence"/>
</dbReference>
<dbReference type="AlphaFoldDB" id="A0A154BR53"/>
<dbReference type="RefSeq" id="WP_066241940.1">
    <property type="nucleotide sequence ID" value="NZ_LSGP01000017.1"/>
</dbReference>
<sequence length="163" mass="17268">MAARPLVNRISQRKAVLLAGVFVVAAWVAHPFFVQSSASVQPPAPLAVKPAAVSDNRPVMPQGFQQQFVIRDPFQMPQEALPPKAVVSSNNGSSAVASPSAQMYQVTGIAIGNGTAAVILESSAGSRTYRIGEYAGQYQIRDITANSVLLVGPNGSHVLKMRR</sequence>
<keyword evidence="2" id="KW-1185">Reference proteome</keyword>
<comment type="caution">
    <text evidence="1">The sequence shown here is derived from an EMBL/GenBank/DDBJ whole genome shotgun (WGS) entry which is preliminary data.</text>
</comment>